<organism evidence="1 2">
    <name type="scientific">Lasiodiplodia mahajangana</name>
    <dbReference type="NCBI Taxonomy" id="1108764"/>
    <lineage>
        <taxon>Eukaryota</taxon>
        <taxon>Fungi</taxon>
        <taxon>Dikarya</taxon>
        <taxon>Ascomycota</taxon>
        <taxon>Pezizomycotina</taxon>
        <taxon>Dothideomycetes</taxon>
        <taxon>Dothideomycetes incertae sedis</taxon>
        <taxon>Botryosphaeriales</taxon>
        <taxon>Botryosphaeriaceae</taxon>
        <taxon>Lasiodiplodia</taxon>
    </lineage>
</organism>
<reference evidence="1" key="1">
    <citation type="submission" date="2022-12" db="EMBL/GenBank/DDBJ databases">
        <title>Genome Sequence of Lasiodiplodia mahajangana.</title>
        <authorList>
            <person name="Buettner E."/>
        </authorList>
    </citation>
    <scope>NUCLEOTIDE SEQUENCE</scope>
    <source>
        <strain evidence="1">VT137</strain>
    </source>
</reference>
<gene>
    <name evidence="1" type="ORF">O1611_g4896</name>
</gene>
<accession>A0ACC2JMJ6</accession>
<proteinExistence type="predicted"/>
<protein>
    <submittedName>
        <fullName evidence="1">Uncharacterized protein</fullName>
    </submittedName>
</protein>
<dbReference type="Proteomes" id="UP001153332">
    <property type="component" value="Unassembled WGS sequence"/>
</dbReference>
<evidence type="ECO:0000313" key="2">
    <source>
        <dbReference type="Proteomes" id="UP001153332"/>
    </source>
</evidence>
<keyword evidence="2" id="KW-1185">Reference proteome</keyword>
<name>A0ACC2JMJ6_9PEZI</name>
<evidence type="ECO:0000313" key="1">
    <source>
        <dbReference type="EMBL" id="KAJ8128737.1"/>
    </source>
</evidence>
<comment type="caution">
    <text evidence="1">The sequence shown here is derived from an EMBL/GenBank/DDBJ whole genome shotgun (WGS) entry which is preliminary data.</text>
</comment>
<dbReference type="EMBL" id="JAPUUL010000975">
    <property type="protein sequence ID" value="KAJ8128737.1"/>
    <property type="molecule type" value="Genomic_DNA"/>
</dbReference>
<sequence length="103" mass="11044">MLRIEGVETGASSSSSDLRISDEANRQYSGSASGSGSGQRERERPGEGDDYASTLDEFERRMITLRKVVNAGEDRRKKVSPQTMGKEDSAAQGAVGEDTTSPT</sequence>